<evidence type="ECO:0000313" key="2">
    <source>
        <dbReference type="EMBL" id="GET44135.1"/>
    </source>
</evidence>
<dbReference type="RefSeq" id="WP_226593670.1">
    <property type="nucleotide sequence ID" value="NZ_BLAY01000296.1"/>
</dbReference>
<dbReference type="EMBL" id="BLAY01000296">
    <property type="protein sequence ID" value="GET44135.1"/>
    <property type="molecule type" value="Genomic_DNA"/>
</dbReference>
<protein>
    <recommendedName>
        <fullName evidence="4">DUF2203 domain-containing protein</fullName>
    </recommendedName>
</protein>
<sequence>MKSPEEPSQSNRSPSDSRTRKTQEDEQELARSLEEVDRSLQALKERYAQVQRDRQRQKELQHRYEEVRQDLRRERSQQLIAELQQIKQQLEMLEVSLESSLFSFSSLREPFWQAVRFAGIGIAIGWLLKSCAG</sequence>
<feature type="compositionally biased region" description="Basic and acidic residues" evidence="1">
    <location>
        <begin position="15"/>
        <end position="31"/>
    </location>
</feature>
<gene>
    <name evidence="2" type="ORF">MiSe_89610</name>
</gene>
<name>A0AAV3XQ95_9CYAN</name>
<proteinExistence type="predicted"/>
<feature type="region of interest" description="Disordered" evidence="1">
    <location>
        <begin position="1"/>
        <end position="31"/>
    </location>
</feature>
<organism evidence="2 3">
    <name type="scientific">Microseira wollei NIES-4236</name>
    <dbReference type="NCBI Taxonomy" id="2530354"/>
    <lineage>
        <taxon>Bacteria</taxon>
        <taxon>Bacillati</taxon>
        <taxon>Cyanobacteriota</taxon>
        <taxon>Cyanophyceae</taxon>
        <taxon>Oscillatoriophycideae</taxon>
        <taxon>Aerosakkonematales</taxon>
        <taxon>Aerosakkonemataceae</taxon>
        <taxon>Microseira</taxon>
    </lineage>
</organism>
<accession>A0AAV3XQ95</accession>
<reference evidence="2" key="1">
    <citation type="submission" date="2019-10" db="EMBL/GenBank/DDBJ databases">
        <title>Draft genome sequece of Microseira wollei NIES-4236.</title>
        <authorList>
            <person name="Yamaguchi H."/>
            <person name="Suzuki S."/>
            <person name="Kawachi M."/>
        </authorList>
    </citation>
    <scope>NUCLEOTIDE SEQUENCE</scope>
    <source>
        <strain evidence="2">NIES-4236</strain>
    </source>
</reference>
<evidence type="ECO:0000313" key="3">
    <source>
        <dbReference type="Proteomes" id="UP001050975"/>
    </source>
</evidence>
<dbReference type="AlphaFoldDB" id="A0AAV3XQ95"/>
<evidence type="ECO:0000256" key="1">
    <source>
        <dbReference type="SAM" id="MobiDB-lite"/>
    </source>
</evidence>
<dbReference type="Proteomes" id="UP001050975">
    <property type="component" value="Unassembled WGS sequence"/>
</dbReference>
<comment type="caution">
    <text evidence="2">The sequence shown here is derived from an EMBL/GenBank/DDBJ whole genome shotgun (WGS) entry which is preliminary data.</text>
</comment>
<evidence type="ECO:0008006" key="4">
    <source>
        <dbReference type="Google" id="ProtNLM"/>
    </source>
</evidence>
<keyword evidence="3" id="KW-1185">Reference proteome</keyword>
<feature type="compositionally biased region" description="Polar residues" evidence="1">
    <location>
        <begin position="1"/>
        <end position="14"/>
    </location>
</feature>